<name>A0A5J4KKW7_9CHLR</name>
<evidence type="ECO:0000256" key="2">
    <source>
        <dbReference type="ARBA" id="ARBA00011901"/>
    </source>
</evidence>
<accession>A0A5J4KKW7</accession>
<keyword evidence="3" id="KW-0378">Hydrolase</keyword>
<dbReference type="GO" id="GO:0009253">
    <property type="term" value="P:peptidoglycan catabolic process"/>
    <property type="evidence" value="ECO:0007669"/>
    <property type="project" value="InterPro"/>
</dbReference>
<comment type="catalytic activity">
    <reaction evidence="1">
        <text>Hydrolyzes the link between N-acetylmuramoyl residues and L-amino acid residues in certain cell-wall glycopeptides.</text>
        <dbReference type="EC" id="3.5.1.28"/>
    </reaction>
</comment>
<dbReference type="EMBL" id="BKZW01000001">
    <property type="protein sequence ID" value="GER86851.1"/>
    <property type="molecule type" value="Genomic_DNA"/>
</dbReference>
<dbReference type="GO" id="GO:0009254">
    <property type="term" value="P:peptidoglycan turnover"/>
    <property type="evidence" value="ECO:0007669"/>
    <property type="project" value="TreeGrafter"/>
</dbReference>
<dbReference type="PANTHER" id="PTHR30417:SF1">
    <property type="entry name" value="N-ACETYLMURAMOYL-L-ALANINE AMIDASE AMID"/>
    <property type="match status" value="1"/>
</dbReference>
<dbReference type="SMART" id="SM00644">
    <property type="entry name" value="Ami_2"/>
    <property type="match status" value="1"/>
</dbReference>
<dbReference type="InterPro" id="IPR036505">
    <property type="entry name" value="Amidase/PGRP_sf"/>
</dbReference>
<reference evidence="6 7" key="1">
    <citation type="submission" date="2019-10" db="EMBL/GenBank/DDBJ databases">
        <title>Dictyobacter vulcani sp. nov., within the class Ktedonobacteria, isolated from soil of volcanic Mt. Zao.</title>
        <authorList>
            <person name="Zheng Y."/>
            <person name="Wang C.M."/>
            <person name="Sakai Y."/>
            <person name="Abe K."/>
            <person name="Yokota A."/>
            <person name="Yabe S."/>
        </authorList>
    </citation>
    <scope>NUCLEOTIDE SEQUENCE [LARGE SCALE GENOMIC DNA]</scope>
    <source>
        <strain evidence="6 7">W12</strain>
    </source>
</reference>
<protein>
    <recommendedName>
        <fullName evidence="2">N-acetylmuramoyl-L-alanine amidase</fullName>
        <ecNumber evidence="2">3.5.1.28</ecNumber>
    </recommendedName>
</protein>
<keyword evidence="4" id="KW-0961">Cell wall biogenesis/degradation</keyword>
<proteinExistence type="predicted"/>
<evidence type="ECO:0000259" key="5">
    <source>
        <dbReference type="SMART" id="SM00644"/>
    </source>
</evidence>
<dbReference type="GO" id="GO:0008745">
    <property type="term" value="F:N-acetylmuramoyl-L-alanine amidase activity"/>
    <property type="evidence" value="ECO:0007669"/>
    <property type="project" value="UniProtKB-EC"/>
</dbReference>
<comment type="caution">
    <text evidence="6">The sequence shown here is derived from an EMBL/GenBank/DDBJ whole genome shotgun (WGS) entry which is preliminary data.</text>
</comment>
<keyword evidence="7" id="KW-1185">Reference proteome</keyword>
<dbReference type="EC" id="3.5.1.28" evidence="2"/>
<dbReference type="GO" id="GO:0071555">
    <property type="term" value="P:cell wall organization"/>
    <property type="evidence" value="ECO:0007669"/>
    <property type="project" value="UniProtKB-KW"/>
</dbReference>
<dbReference type="InterPro" id="IPR002502">
    <property type="entry name" value="Amidase_domain"/>
</dbReference>
<dbReference type="RefSeq" id="WP_151754920.1">
    <property type="nucleotide sequence ID" value="NZ_BKZW01000001.1"/>
</dbReference>
<dbReference type="Gene3D" id="3.40.80.10">
    <property type="entry name" value="Peptidoglycan recognition protein-like"/>
    <property type="match status" value="1"/>
</dbReference>
<dbReference type="Proteomes" id="UP000326912">
    <property type="component" value="Unassembled WGS sequence"/>
</dbReference>
<dbReference type="CDD" id="cd06583">
    <property type="entry name" value="PGRP"/>
    <property type="match status" value="1"/>
</dbReference>
<gene>
    <name evidence="6" type="ORF">KDW_10130</name>
</gene>
<dbReference type="InterPro" id="IPR051206">
    <property type="entry name" value="NAMLAA_amidase_2"/>
</dbReference>
<sequence length="183" mass="20795">MDELQALWIPSTNYFPDRDGHRPRWIIVHGTAGFTSAEEVGYYFQQADVSTHYTIGRDGVIVQSVREHHGAWGNGGVTEGHDPWWSRSLNPNNVTISIEHVKPHRDNSDELTEIQKTVSFQLIQRICERHQIPKRKADTSGGSQGTLQWILSIAAFVLARIPGMNFFRSCVLQIRSHQDKHVA</sequence>
<evidence type="ECO:0000256" key="3">
    <source>
        <dbReference type="ARBA" id="ARBA00022801"/>
    </source>
</evidence>
<dbReference type="Pfam" id="PF01510">
    <property type="entry name" value="Amidase_2"/>
    <property type="match status" value="1"/>
</dbReference>
<evidence type="ECO:0000256" key="1">
    <source>
        <dbReference type="ARBA" id="ARBA00001561"/>
    </source>
</evidence>
<dbReference type="SUPFAM" id="SSF55846">
    <property type="entry name" value="N-acetylmuramoyl-L-alanine amidase-like"/>
    <property type="match status" value="1"/>
</dbReference>
<evidence type="ECO:0000313" key="7">
    <source>
        <dbReference type="Proteomes" id="UP000326912"/>
    </source>
</evidence>
<dbReference type="AlphaFoldDB" id="A0A5J4KKW7"/>
<dbReference type="PANTHER" id="PTHR30417">
    <property type="entry name" value="N-ACETYLMURAMOYL-L-ALANINE AMIDASE AMID"/>
    <property type="match status" value="1"/>
</dbReference>
<evidence type="ECO:0000256" key="4">
    <source>
        <dbReference type="ARBA" id="ARBA00023316"/>
    </source>
</evidence>
<feature type="domain" description="N-acetylmuramoyl-L-alanine amidase" evidence="5">
    <location>
        <begin position="11"/>
        <end position="145"/>
    </location>
</feature>
<evidence type="ECO:0000313" key="6">
    <source>
        <dbReference type="EMBL" id="GER86851.1"/>
    </source>
</evidence>
<organism evidence="6 7">
    <name type="scientific">Dictyobacter vulcani</name>
    <dbReference type="NCBI Taxonomy" id="2607529"/>
    <lineage>
        <taxon>Bacteria</taxon>
        <taxon>Bacillati</taxon>
        <taxon>Chloroflexota</taxon>
        <taxon>Ktedonobacteria</taxon>
        <taxon>Ktedonobacterales</taxon>
        <taxon>Dictyobacteraceae</taxon>
        <taxon>Dictyobacter</taxon>
    </lineage>
</organism>